<feature type="domain" description="TonB C-terminal" evidence="11">
    <location>
        <begin position="218"/>
        <end position="313"/>
    </location>
</feature>
<dbReference type="AlphaFoldDB" id="A0A4Z0FB08"/>
<dbReference type="InterPro" id="IPR037682">
    <property type="entry name" value="TonB_C"/>
</dbReference>
<evidence type="ECO:0000259" key="11">
    <source>
        <dbReference type="PROSITE" id="PS52015"/>
    </source>
</evidence>
<evidence type="ECO:0000256" key="5">
    <source>
        <dbReference type="ARBA" id="ARBA00022519"/>
    </source>
</evidence>
<dbReference type="GO" id="GO:0055085">
    <property type="term" value="P:transmembrane transport"/>
    <property type="evidence" value="ECO:0007669"/>
    <property type="project" value="InterPro"/>
</dbReference>
<keyword evidence="9" id="KW-0472">Membrane</keyword>
<dbReference type="GO" id="GO:0098797">
    <property type="term" value="C:plasma membrane protein complex"/>
    <property type="evidence" value="ECO:0007669"/>
    <property type="project" value="TreeGrafter"/>
</dbReference>
<dbReference type="Pfam" id="PF03544">
    <property type="entry name" value="TonB_C"/>
    <property type="match status" value="1"/>
</dbReference>
<dbReference type="InterPro" id="IPR051045">
    <property type="entry name" value="TonB-dependent_transducer"/>
</dbReference>
<feature type="compositionally biased region" description="Low complexity" evidence="10">
    <location>
        <begin position="1"/>
        <end position="13"/>
    </location>
</feature>
<dbReference type="Gene3D" id="3.30.1150.10">
    <property type="match status" value="1"/>
</dbReference>
<keyword evidence="3" id="KW-0813">Transport</keyword>
<dbReference type="SUPFAM" id="SSF74653">
    <property type="entry name" value="TolA/TonB C-terminal domain"/>
    <property type="match status" value="1"/>
</dbReference>
<keyword evidence="8" id="KW-1133">Transmembrane helix</keyword>
<proteinExistence type="inferred from homology"/>
<organism evidence="12 13">
    <name type="scientific">Candidatus Macondimonas diazotrophica</name>
    <dbReference type="NCBI Taxonomy" id="2305248"/>
    <lineage>
        <taxon>Bacteria</taxon>
        <taxon>Pseudomonadati</taxon>
        <taxon>Pseudomonadota</taxon>
        <taxon>Gammaproteobacteria</taxon>
        <taxon>Chromatiales</taxon>
        <taxon>Ectothiorhodospiraceae</taxon>
        <taxon>Candidatus Macondimonas</taxon>
    </lineage>
</organism>
<evidence type="ECO:0000313" key="12">
    <source>
        <dbReference type="EMBL" id="TFZ83622.1"/>
    </source>
</evidence>
<dbReference type="Proteomes" id="UP000297890">
    <property type="component" value="Unassembled WGS sequence"/>
</dbReference>
<dbReference type="NCBIfam" id="TIGR01352">
    <property type="entry name" value="tonB_Cterm"/>
    <property type="match status" value="1"/>
</dbReference>
<evidence type="ECO:0000256" key="4">
    <source>
        <dbReference type="ARBA" id="ARBA00022475"/>
    </source>
</evidence>
<gene>
    <name evidence="12" type="ORF">E4680_03755</name>
</gene>
<dbReference type="GO" id="GO:0015031">
    <property type="term" value="P:protein transport"/>
    <property type="evidence" value="ECO:0007669"/>
    <property type="project" value="UniProtKB-KW"/>
</dbReference>
<comment type="subcellular location">
    <subcellularLocation>
        <location evidence="1">Cell inner membrane</location>
        <topology evidence="1">Single-pass membrane protein</topology>
        <orientation evidence="1">Periplasmic side</orientation>
    </subcellularLocation>
</comment>
<dbReference type="PROSITE" id="PS52015">
    <property type="entry name" value="TONB_CTD"/>
    <property type="match status" value="1"/>
</dbReference>
<dbReference type="EMBL" id="SRIO01000003">
    <property type="protein sequence ID" value="TFZ83622.1"/>
    <property type="molecule type" value="Genomic_DNA"/>
</dbReference>
<evidence type="ECO:0000256" key="2">
    <source>
        <dbReference type="ARBA" id="ARBA00006555"/>
    </source>
</evidence>
<reference evidence="12 13" key="1">
    <citation type="journal article" date="2019" name="ISME J.">
        <title>Candidatus Macondimonas diazotrophica, a novel gammaproteobacterial genus dominating crude-oil-contaminated coastal sediments.</title>
        <authorList>
            <person name="Karthikeyan S."/>
            <person name="Konstantinidis K."/>
        </authorList>
    </citation>
    <scope>NUCLEOTIDE SEQUENCE [LARGE SCALE GENOMIC DNA]</scope>
    <source>
        <strain evidence="12 13">KTK01</strain>
    </source>
</reference>
<name>A0A4Z0FB08_9GAMM</name>
<keyword evidence="4" id="KW-1003">Cell membrane</keyword>
<evidence type="ECO:0000256" key="7">
    <source>
        <dbReference type="ARBA" id="ARBA00022927"/>
    </source>
</evidence>
<feature type="region of interest" description="Disordered" evidence="10">
    <location>
        <begin position="1"/>
        <end position="21"/>
    </location>
</feature>
<dbReference type="InterPro" id="IPR006260">
    <property type="entry name" value="TonB/TolA_C"/>
</dbReference>
<evidence type="ECO:0000256" key="8">
    <source>
        <dbReference type="ARBA" id="ARBA00022989"/>
    </source>
</evidence>
<evidence type="ECO:0000256" key="1">
    <source>
        <dbReference type="ARBA" id="ARBA00004383"/>
    </source>
</evidence>
<evidence type="ECO:0000256" key="3">
    <source>
        <dbReference type="ARBA" id="ARBA00022448"/>
    </source>
</evidence>
<keyword evidence="13" id="KW-1185">Reference proteome</keyword>
<dbReference type="RefSeq" id="WP_135281039.1">
    <property type="nucleotide sequence ID" value="NZ_SRIO01000003.1"/>
</dbReference>
<dbReference type="PANTHER" id="PTHR33446">
    <property type="entry name" value="PROTEIN TONB-RELATED"/>
    <property type="match status" value="1"/>
</dbReference>
<keyword evidence="6" id="KW-0812">Transmembrane</keyword>
<feature type="region of interest" description="Disordered" evidence="10">
    <location>
        <begin position="82"/>
        <end position="142"/>
    </location>
</feature>
<keyword evidence="5" id="KW-0997">Cell inner membrane</keyword>
<evidence type="ECO:0000313" key="13">
    <source>
        <dbReference type="Proteomes" id="UP000297890"/>
    </source>
</evidence>
<sequence>MSSQTTQAPASQSPTPPEIGSHDRLIGTLFFAAVLHGILILGIGFREHPASPDLNQKLEVTLVRGAPTAAPETPQFWAQIDQQGAGEQDALERPRSDLPNSQAAINHEGIPQGNEALNELSGRDTADPNTPRDEAPRPASRQVLTTTAPNARMLASAPQPAATPDGQRLRISRLMLEAADSNSALLPDPEARTRTPGKPAPEIRIAVNTRSHIYAPYLYQWRLRIEAIGNLNMPSEITQQGPFGDVTMEVAIGSDGKLEDVRVVVPSPHRKLDQAALRILQLAAPFEPFSESMKQHTERIRFIWKWRFLPGEEGLPEGGGGVYVGN</sequence>
<dbReference type="PANTHER" id="PTHR33446:SF11">
    <property type="entry name" value="TONB3"/>
    <property type="match status" value="1"/>
</dbReference>
<evidence type="ECO:0000256" key="6">
    <source>
        <dbReference type="ARBA" id="ARBA00022692"/>
    </source>
</evidence>
<evidence type="ECO:0000256" key="9">
    <source>
        <dbReference type="ARBA" id="ARBA00023136"/>
    </source>
</evidence>
<evidence type="ECO:0000256" key="10">
    <source>
        <dbReference type="SAM" id="MobiDB-lite"/>
    </source>
</evidence>
<comment type="caution">
    <text evidence="12">The sequence shown here is derived from an EMBL/GenBank/DDBJ whole genome shotgun (WGS) entry which is preliminary data.</text>
</comment>
<protein>
    <submittedName>
        <fullName evidence="12">TonB family protein</fullName>
    </submittedName>
</protein>
<keyword evidence="7" id="KW-0653">Protein transport</keyword>
<accession>A0A4Z0FB08</accession>
<dbReference type="GO" id="GO:0031992">
    <property type="term" value="F:energy transducer activity"/>
    <property type="evidence" value="ECO:0007669"/>
    <property type="project" value="TreeGrafter"/>
</dbReference>
<comment type="similarity">
    <text evidence="2">Belongs to the TonB family.</text>
</comment>
<feature type="compositionally biased region" description="Basic and acidic residues" evidence="10">
    <location>
        <begin position="121"/>
        <end position="136"/>
    </location>
</feature>
<dbReference type="OrthoDB" id="9803361at2"/>